<dbReference type="EMBL" id="BQNB010017080">
    <property type="protein sequence ID" value="GJT59109.1"/>
    <property type="molecule type" value="Genomic_DNA"/>
</dbReference>
<comment type="caution">
    <text evidence="2">The sequence shown here is derived from an EMBL/GenBank/DDBJ whole genome shotgun (WGS) entry which is preliminary data.</text>
</comment>
<organism evidence="2 3">
    <name type="scientific">Tanacetum coccineum</name>
    <dbReference type="NCBI Taxonomy" id="301880"/>
    <lineage>
        <taxon>Eukaryota</taxon>
        <taxon>Viridiplantae</taxon>
        <taxon>Streptophyta</taxon>
        <taxon>Embryophyta</taxon>
        <taxon>Tracheophyta</taxon>
        <taxon>Spermatophyta</taxon>
        <taxon>Magnoliopsida</taxon>
        <taxon>eudicotyledons</taxon>
        <taxon>Gunneridae</taxon>
        <taxon>Pentapetalae</taxon>
        <taxon>asterids</taxon>
        <taxon>campanulids</taxon>
        <taxon>Asterales</taxon>
        <taxon>Asteraceae</taxon>
        <taxon>Asteroideae</taxon>
        <taxon>Anthemideae</taxon>
        <taxon>Anthemidinae</taxon>
        <taxon>Tanacetum</taxon>
    </lineage>
</organism>
<accession>A0ABQ5F7Q9</accession>
<reference evidence="2" key="1">
    <citation type="journal article" date="2022" name="Int. J. Mol. Sci.">
        <title>Draft Genome of Tanacetum Coccineum: Genomic Comparison of Closely Related Tanacetum-Family Plants.</title>
        <authorList>
            <person name="Yamashiro T."/>
            <person name="Shiraishi A."/>
            <person name="Nakayama K."/>
            <person name="Satake H."/>
        </authorList>
    </citation>
    <scope>NUCLEOTIDE SEQUENCE</scope>
</reference>
<dbReference type="Proteomes" id="UP001151760">
    <property type="component" value="Unassembled WGS sequence"/>
</dbReference>
<protein>
    <submittedName>
        <fullName evidence="2">Uncharacterized protein</fullName>
    </submittedName>
</protein>
<evidence type="ECO:0000256" key="1">
    <source>
        <dbReference type="SAM" id="MobiDB-lite"/>
    </source>
</evidence>
<name>A0ABQ5F7Q9_9ASTR</name>
<reference evidence="2" key="2">
    <citation type="submission" date="2022-01" db="EMBL/GenBank/DDBJ databases">
        <authorList>
            <person name="Yamashiro T."/>
            <person name="Shiraishi A."/>
            <person name="Satake H."/>
            <person name="Nakayama K."/>
        </authorList>
    </citation>
    <scope>NUCLEOTIDE SEQUENCE</scope>
</reference>
<proteinExistence type="predicted"/>
<feature type="region of interest" description="Disordered" evidence="1">
    <location>
        <begin position="55"/>
        <end position="81"/>
    </location>
</feature>
<evidence type="ECO:0000313" key="3">
    <source>
        <dbReference type="Proteomes" id="UP001151760"/>
    </source>
</evidence>
<evidence type="ECO:0000313" key="2">
    <source>
        <dbReference type="EMBL" id="GJT59109.1"/>
    </source>
</evidence>
<sequence>MEKGYFPGPDGSLTEETVLVSSLAMDKPVVATRNTKNVNMGKTPISDTVDLNLDGLKNQDQSVETASGKLGTPTESHSDDV</sequence>
<keyword evidence="3" id="KW-1185">Reference proteome</keyword>
<gene>
    <name evidence="2" type="ORF">Tco_1002642</name>
</gene>